<dbReference type="Gene3D" id="3.30.950.30">
    <property type="entry name" value="Schlafen, AAA domain"/>
    <property type="match status" value="1"/>
</dbReference>
<dbReference type="PANTHER" id="PTHR30595">
    <property type="entry name" value="GLPR-RELATED TRANSCRIPTIONAL REPRESSOR"/>
    <property type="match status" value="1"/>
</dbReference>
<evidence type="ECO:0000259" key="1">
    <source>
        <dbReference type="Pfam" id="PF04326"/>
    </source>
</evidence>
<dbReference type="AlphaFoldDB" id="A0A0R2I6R8"/>
<dbReference type="InterPro" id="IPR038461">
    <property type="entry name" value="Schlafen_AlbA_2_dom_sf"/>
</dbReference>
<dbReference type="InterPro" id="IPR038475">
    <property type="entry name" value="RecG_C_sf"/>
</dbReference>
<feature type="domain" description="Schlafen AlbA-2" evidence="1">
    <location>
        <begin position="9"/>
        <end position="124"/>
    </location>
</feature>
<accession>A0A0R2I6R8</accession>
<protein>
    <submittedName>
        <fullName evidence="2">Transcriptional regulator</fullName>
    </submittedName>
</protein>
<proteinExistence type="predicted"/>
<name>A0A0R2I6R8_9LACO</name>
<dbReference type="Proteomes" id="UP000050934">
    <property type="component" value="Unassembled WGS sequence"/>
</dbReference>
<dbReference type="PANTHER" id="PTHR30595:SF6">
    <property type="entry name" value="SCHLAFEN ALBA-2 DOMAIN-CONTAINING PROTEIN"/>
    <property type="match status" value="1"/>
</dbReference>
<dbReference type="EMBL" id="JQBW01000005">
    <property type="protein sequence ID" value="KRN59334.1"/>
    <property type="molecule type" value="Genomic_DNA"/>
</dbReference>
<reference evidence="2 3" key="1">
    <citation type="journal article" date="2015" name="Genome Announc.">
        <title>Expanding the biotechnology potential of lactobacilli through comparative genomics of 213 strains and associated genera.</title>
        <authorList>
            <person name="Sun Z."/>
            <person name="Harris H.M."/>
            <person name="McCann A."/>
            <person name="Guo C."/>
            <person name="Argimon S."/>
            <person name="Zhang W."/>
            <person name="Yang X."/>
            <person name="Jeffery I.B."/>
            <person name="Cooney J.C."/>
            <person name="Kagawa T.F."/>
            <person name="Liu W."/>
            <person name="Song Y."/>
            <person name="Salvetti E."/>
            <person name="Wrobel A."/>
            <person name="Rasinkangas P."/>
            <person name="Parkhill J."/>
            <person name="Rea M.C."/>
            <person name="O'Sullivan O."/>
            <person name="Ritari J."/>
            <person name="Douillard F.P."/>
            <person name="Paul Ross R."/>
            <person name="Yang R."/>
            <person name="Briner A.E."/>
            <person name="Felis G.E."/>
            <person name="de Vos W.M."/>
            <person name="Barrangou R."/>
            <person name="Klaenhammer T.R."/>
            <person name="Caufield P.W."/>
            <person name="Cui Y."/>
            <person name="Zhang H."/>
            <person name="O'Toole P.W."/>
        </authorList>
    </citation>
    <scope>NUCLEOTIDE SEQUENCE [LARGE SCALE GENOMIC DNA]</scope>
    <source>
        <strain evidence="2 3">DSM 17896</strain>
    </source>
</reference>
<keyword evidence="3" id="KW-1185">Reference proteome</keyword>
<evidence type="ECO:0000313" key="2">
    <source>
        <dbReference type="EMBL" id="KRN59334.1"/>
    </source>
</evidence>
<dbReference type="Pfam" id="PF04326">
    <property type="entry name" value="SLFN_AlbA_2"/>
    <property type="match status" value="1"/>
</dbReference>
<comment type="caution">
    <text evidence="2">The sequence shown here is derived from an EMBL/GenBank/DDBJ whole genome shotgun (WGS) entry which is preliminary data.</text>
</comment>
<evidence type="ECO:0000313" key="3">
    <source>
        <dbReference type="Proteomes" id="UP000050934"/>
    </source>
</evidence>
<sequence>MKGNYMENEDNNIEYKSTLTNKLKREIVAFLNTKGGKIFVGVDDETKKPLKVSDEEKHEWEETLNHWYTNAFYPTPFSLIDIDVNHDPFLIKIKEGRHKPYSIAQNGLDSNGVYIRYGSSSVKATNEQVKRMIQQNSGNDEFDSEESKEQNLTFGKLEERAKQRKIKFSPKALRMFNNSHLYNNAALLVSDQNPYVVKAAVYQGTTVMEFQDKQEFSGALTGQIDNLLNYISLNNKTRVWFTGAPQREERKDYPDEAIREAVVNAFAHRDYLLHSLY</sequence>
<dbReference type="InterPro" id="IPR007421">
    <property type="entry name" value="Schlafen_AlbA_2_dom"/>
</dbReference>
<gene>
    <name evidence="2" type="ORF">IV45_GL001485</name>
</gene>
<organism evidence="2 3">
    <name type="scientific">Limosilactobacillus secaliphilus</name>
    <dbReference type="NCBI Taxonomy" id="396268"/>
    <lineage>
        <taxon>Bacteria</taxon>
        <taxon>Bacillati</taxon>
        <taxon>Bacillota</taxon>
        <taxon>Bacilli</taxon>
        <taxon>Lactobacillales</taxon>
        <taxon>Lactobacillaceae</taxon>
        <taxon>Limosilactobacillus</taxon>
    </lineage>
</organism>
<dbReference type="Gene3D" id="3.30.565.60">
    <property type="match status" value="1"/>
</dbReference>
<dbReference type="PATRIC" id="fig|396268.3.peg.1506"/>